<proteinExistence type="predicted"/>
<sequence length="154" mass="17704">MMHTVFVFFYLSLLGNCLSLQCFHCIDKNGVCKHPSHHYPPVSFCGFVKDGGCVVFELRLYPYTNLSDTGRFWTSFGVKAETARFRGCVNEYYCDRAKKKSWQLIGLAFNYCEVCYTHYCNSGSNLIPFFVVKLLIFGIAVPYLFVLFLKSGIY</sequence>
<evidence type="ECO:0000256" key="1">
    <source>
        <dbReference type="SAM" id="Phobius"/>
    </source>
</evidence>
<name>A0A8K0GLX9_IGNLU</name>
<feature type="transmembrane region" description="Helical" evidence="1">
    <location>
        <begin position="126"/>
        <end position="149"/>
    </location>
</feature>
<keyword evidence="2" id="KW-0732">Signal</keyword>
<protein>
    <recommendedName>
        <fullName evidence="5">Protein sleepless</fullName>
    </recommendedName>
</protein>
<evidence type="ECO:0000313" key="4">
    <source>
        <dbReference type="Proteomes" id="UP000801492"/>
    </source>
</evidence>
<dbReference type="EMBL" id="VTPC01001275">
    <property type="protein sequence ID" value="KAF2902503.1"/>
    <property type="molecule type" value="Genomic_DNA"/>
</dbReference>
<gene>
    <name evidence="3" type="ORF">ILUMI_03684</name>
</gene>
<evidence type="ECO:0000256" key="2">
    <source>
        <dbReference type="SAM" id="SignalP"/>
    </source>
</evidence>
<dbReference type="Proteomes" id="UP000801492">
    <property type="component" value="Unassembled WGS sequence"/>
</dbReference>
<evidence type="ECO:0008006" key="5">
    <source>
        <dbReference type="Google" id="ProtNLM"/>
    </source>
</evidence>
<reference evidence="3" key="1">
    <citation type="submission" date="2019-08" db="EMBL/GenBank/DDBJ databases">
        <title>The genome of the North American firefly Photinus pyralis.</title>
        <authorList>
            <consortium name="Photinus pyralis genome working group"/>
            <person name="Fallon T.R."/>
            <person name="Sander Lower S.E."/>
            <person name="Weng J.-K."/>
        </authorList>
    </citation>
    <scope>NUCLEOTIDE SEQUENCE</scope>
    <source>
        <strain evidence="3">TRF0915ILg1</strain>
        <tissue evidence="3">Whole body</tissue>
    </source>
</reference>
<organism evidence="3 4">
    <name type="scientific">Ignelater luminosus</name>
    <name type="common">Cucubano</name>
    <name type="synonym">Pyrophorus luminosus</name>
    <dbReference type="NCBI Taxonomy" id="2038154"/>
    <lineage>
        <taxon>Eukaryota</taxon>
        <taxon>Metazoa</taxon>
        <taxon>Ecdysozoa</taxon>
        <taxon>Arthropoda</taxon>
        <taxon>Hexapoda</taxon>
        <taxon>Insecta</taxon>
        <taxon>Pterygota</taxon>
        <taxon>Neoptera</taxon>
        <taxon>Endopterygota</taxon>
        <taxon>Coleoptera</taxon>
        <taxon>Polyphaga</taxon>
        <taxon>Elateriformia</taxon>
        <taxon>Elateroidea</taxon>
        <taxon>Elateridae</taxon>
        <taxon>Agrypninae</taxon>
        <taxon>Pyrophorini</taxon>
        <taxon>Ignelater</taxon>
    </lineage>
</organism>
<feature type="signal peptide" evidence="2">
    <location>
        <begin position="1"/>
        <end position="19"/>
    </location>
</feature>
<accession>A0A8K0GLX9</accession>
<dbReference type="AlphaFoldDB" id="A0A8K0GLX9"/>
<comment type="caution">
    <text evidence="3">The sequence shown here is derived from an EMBL/GenBank/DDBJ whole genome shotgun (WGS) entry which is preliminary data.</text>
</comment>
<keyword evidence="1" id="KW-0812">Transmembrane</keyword>
<keyword evidence="1" id="KW-1133">Transmembrane helix</keyword>
<feature type="chain" id="PRO_5035457702" description="Protein sleepless" evidence="2">
    <location>
        <begin position="20"/>
        <end position="154"/>
    </location>
</feature>
<keyword evidence="1" id="KW-0472">Membrane</keyword>
<keyword evidence="4" id="KW-1185">Reference proteome</keyword>
<evidence type="ECO:0000313" key="3">
    <source>
        <dbReference type="EMBL" id="KAF2902503.1"/>
    </source>
</evidence>